<protein>
    <submittedName>
        <fullName evidence="1">Uncharacterized protein</fullName>
    </submittedName>
</protein>
<evidence type="ECO:0000313" key="2">
    <source>
        <dbReference type="Proteomes" id="UP000182054"/>
    </source>
</evidence>
<dbReference type="RefSeq" id="WP_068365718.1">
    <property type="nucleotide sequence ID" value="NZ_FOJN01000023.1"/>
</dbReference>
<evidence type="ECO:0000313" key="1">
    <source>
        <dbReference type="EMBL" id="SFA62505.1"/>
    </source>
</evidence>
<dbReference type="Proteomes" id="UP000182054">
    <property type="component" value="Unassembled WGS sequence"/>
</dbReference>
<dbReference type="GeneID" id="85487699"/>
<dbReference type="EMBL" id="FOJN01000023">
    <property type="protein sequence ID" value="SFA62505.1"/>
    <property type="molecule type" value="Genomic_DNA"/>
</dbReference>
<sequence length="246" mass="25292">MPSVPLVLSGQRPRRDPRALLNGLLIARVAEDADPVPGHPWIGGKTVSASSVIRDPEPPAADTIVRLDVELPDPAPAARAYRVDVPREHLDDALALTLPSPLIVRCTGGDVVEVAQAVDAAGHHGAVDVVDLADTAPGGAADRAADALSLAAHVAHGVYVIAETADQVVAALAGVVASLRGDDVRDALAAPDVPALLRLHPDAVEATRSVLLGVEVPRPAEVIADLSRRVPEWADAGTGRGDGSLE</sequence>
<dbReference type="AlphaFoldDB" id="A0A1I0UEP7"/>
<gene>
    <name evidence="1" type="ORF">SAMN05444374_12314</name>
</gene>
<proteinExistence type="predicted"/>
<accession>A0A1I0UEP7</accession>
<reference evidence="1 2" key="1">
    <citation type="submission" date="2016-10" db="EMBL/GenBank/DDBJ databases">
        <authorList>
            <person name="de Groot N.N."/>
        </authorList>
    </citation>
    <scope>NUCLEOTIDE SEQUENCE [LARGE SCALE GENOMIC DNA]</scope>
    <source>
        <strain evidence="1 2">DSM 44908</strain>
    </source>
</reference>
<organism evidence="1 2">
    <name type="scientific">Rhodococcoides kroppenstedtii</name>
    <dbReference type="NCBI Taxonomy" id="293050"/>
    <lineage>
        <taxon>Bacteria</taxon>
        <taxon>Bacillati</taxon>
        <taxon>Actinomycetota</taxon>
        <taxon>Actinomycetes</taxon>
        <taxon>Mycobacteriales</taxon>
        <taxon>Nocardiaceae</taxon>
        <taxon>Rhodococcoides</taxon>
    </lineage>
</organism>
<name>A0A1I0UEP7_9NOCA</name>
<dbReference type="OrthoDB" id="4483076at2"/>